<evidence type="ECO:0000256" key="4">
    <source>
        <dbReference type="ARBA" id="ARBA00022833"/>
    </source>
</evidence>
<dbReference type="OMA" id="SSTWRIC"/>
<evidence type="ECO:0000313" key="11">
    <source>
        <dbReference type="EnsemblMetazoa" id="CPIJ009781-PA"/>
    </source>
</evidence>
<organism>
    <name type="scientific">Culex quinquefasciatus</name>
    <name type="common">Southern house mosquito</name>
    <name type="synonym">Culex pungens</name>
    <dbReference type="NCBI Taxonomy" id="7176"/>
    <lineage>
        <taxon>Eukaryota</taxon>
        <taxon>Metazoa</taxon>
        <taxon>Ecdysozoa</taxon>
        <taxon>Arthropoda</taxon>
        <taxon>Hexapoda</taxon>
        <taxon>Insecta</taxon>
        <taxon>Pterygota</taxon>
        <taxon>Neoptera</taxon>
        <taxon>Endopterygota</taxon>
        <taxon>Diptera</taxon>
        <taxon>Nematocera</taxon>
        <taxon>Culicoidea</taxon>
        <taxon>Culicidae</taxon>
        <taxon>Culicinae</taxon>
        <taxon>Culicini</taxon>
        <taxon>Culex</taxon>
        <taxon>Culex</taxon>
    </lineage>
</organism>
<protein>
    <recommendedName>
        <fullName evidence="9">THAP-type domain-containing protein</fullName>
    </recommendedName>
</protein>
<dbReference type="Pfam" id="PF05485">
    <property type="entry name" value="THAP"/>
    <property type="match status" value="1"/>
</dbReference>
<proteinExistence type="predicted"/>
<dbReference type="EMBL" id="DS232056">
    <property type="protein sequence ID" value="EDS33393.1"/>
    <property type="molecule type" value="Genomic_DNA"/>
</dbReference>
<evidence type="ECO:0000256" key="5">
    <source>
        <dbReference type="ARBA" id="ARBA00023125"/>
    </source>
</evidence>
<dbReference type="PROSITE" id="PS50950">
    <property type="entry name" value="ZF_THAP"/>
    <property type="match status" value="1"/>
</dbReference>
<accession>B0WRJ5</accession>
<reference evidence="10" key="1">
    <citation type="submission" date="2007-03" db="EMBL/GenBank/DDBJ databases">
        <title>Annotation of Culex pipiens quinquefasciatus.</title>
        <authorList>
            <consortium name="The Broad Institute Genome Sequencing Platform"/>
            <person name="Atkinson P.W."/>
            <person name="Hemingway J."/>
            <person name="Christensen B.M."/>
            <person name="Higgs S."/>
            <person name="Kodira C."/>
            <person name="Hannick L."/>
            <person name="Megy K."/>
            <person name="O'Leary S."/>
            <person name="Pearson M."/>
            <person name="Haas B.J."/>
            <person name="Mauceli E."/>
            <person name="Wortman J.R."/>
            <person name="Lee N.H."/>
            <person name="Guigo R."/>
            <person name="Stanke M."/>
            <person name="Alvarado L."/>
            <person name="Amedeo P."/>
            <person name="Antoine C.H."/>
            <person name="Arensburger P."/>
            <person name="Bidwell S.L."/>
            <person name="Crawford M."/>
            <person name="Camaro F."/>
            <person name="Devon K."/>
            <person name="Engels R."/>
            <person name="Hammond M."/>
            <person name="Howarth C."/>
            <person name="Koehrsen M."/>
            <person name="Lawson D."/>
            <person name="Montgomery P."/>
            <person name="Nene V."/>
            <person name="Nusbaum C."/>
            <person name="Puiu D."/>
            <person name="Romero-Severson J."/>
            <person name="Severson D.W."/>
            <person name="Shumway M."/>
            <person name="Sisk P."/>
            <person name="Stolte C."/>
            <person name="Zeng Q."/>
            <person name="Eisenstadt E."/>
            <person name="Fraser-Liggett C."/>
            <person name="Strausberg R."/>
            <person name="Galagan J."/>
            <person name="Birren B."/>
            <person name="Collins F.H."/>
        </authorList>
    </citation>
    <scope>NUCLEOTIDE SEQUENCE [LARGE SCALE GENOMIC DNA]</scope>
    <source>
        <strain evidence="10">JHB</strain>
    </source>
</reference>
<feature type="region of interest" description="Disordered" evidence="8">
    <location>
        <begin position="142"/>
        <end position="166"/>
    </location>
</feature>
<name>B0WRJ5_CULQU</name>
<dbReference type="SUPFAM" id="SSF57716">
    <property type="entry name" value="Glucocorticoid receptor-like (DNA-binding domain)"/>
    <property type="match status" value="1"/>
</dbReference>
<evidence type="ECO:0000313" key="12">
    <source>
        <dbReference type="Proteomes" id="UP000002320"/>
    </source>
</evidence>
<keyword evidence="12" id="KW-1185">Reference proteome</keyword>
<feature type="coiled-coil region" evidence="7">
    <location>
        <begin position="338"/>
        <end position="365"/>
    </location>
</feature>
<dbReference type="HOGENOM" id="CLU_408408_0_0_1"/>
<keyword evidence="3 6" id="KW-0863">Zinc-finger</keyword>
<evidence type="ECO:0000256" key="2">
    <source>
        <dbReference type="ARBA" id="ARBA00022723"/>
    </source>
</evidence>
<dbReference type="Proteomes" id="UP000002320">
    <property type="component" value="Unassembled WGS sequence"/>
</dbReference>
<dbReference type="InterPro" id="IPR027806">
    <property type="entry name" value="HARBI1_dom"/>
</dbReference>
<dbReference type="PANTHER" id="PTHR23080">
    <property type="entry name" value="THAP DOMAIN PROTEIN"/>
    <property type="match status" value="1"/>
</dbReference>
<dbReference type="VEuPathDB" id="VectorBase:CQUJHB017305"/>
<evidence type="ECO:0000256" key="1">
    <source>
        <dbReference type="ARBA" id="ARBA00001968"/>
    </source>
</evidence>
<sequence>MAITCVVQGCKSNNAASKIRFFSYPAVRKHGKEETRELSKIRQERWINVCPVPKVSSTWRICEKHFVGGCPAELEDVENVDWVPSVFLQSTPTLVENAEPAGQSSCESRDGPSSTPAVQLIAGGVPGCGVWPMHVSSDGPANAIASSGVSGSAGTGSDEERQVQFQQSLSGNSQIYDARCAPTTAVFAPLERSDCVWIEEDQSDQANSSCVSDESIEAMPFDTEDETGTDQNVTSDWQWLTDLVHEPRDEESDDFGWMIEDTLLDETDDNDVALAEEMGWTFNSMVQTQQLDELDLETAVDSALELVQTPSGDHITRVTSDVCVQTESDLDNNSKESTKRKEATIRELEKQNGVLQRRCQHLSNKLEIAERSTRYTVTDLEASDGLCNYITGISSSVVLRELFEAVKHNLPNLSPLEKEKLFVMAFRKLRLNEPFHTLALLYGMHQSTIADRFYQVINQIYPFMKSLVTWPDRETLKKHMPAAFRAKYGDKATIILDCFEVPIESPRSEEMTSNANVYSYYKHHKTIKILAGVAPNGVYSFISEAFGGRTSDQKVTEMSGILDLIQDGDFVLADRGFLIEELLKQKNASLAIPAFKKANRQLQPLDAYDSKELSALRIHVERMIGSLRQKILVLMQTIPISMLERWNGDVLAIDQIIKIAAAIVNLCPSIVSE</sequence>
<dbReference type="InterPro" id="IPR006612">
    <property type="entry name" value="THAP_Znf"/>
</dbReference>
<reference evidence="11" key="2">
    <citation type="submission" date="2021-02" db="UniProtKB">
        <authorList>
            <consortium name="EnsemblMetazoa"/>
        </authorList>
    </citation>
    <scope>IDENTIFICATION</scope>
    <source>
        <strain evidence="11">JHB</strain>
    </source>
</reference>
<dbReference type="SMART" id="SM00980">
    <property type="entry name" value="THAP"/>
    <property type="match status" value="1"/>
</dbReference>
<dbReference type="EnsemblMetazoa" id="CPIJ009781-RA">
    <property type="protein sequence ID" value="CPIJ009781-PA"/>
    <property type="gene ID" value="CPIJ009781"/>
</dbReference>
<gene>
    <name evidence="11" type="primary">6042183</name>
    <name evidence="10" type="ORF">CpipJ_CPIJ009781</name>
</gene>
<comment type="cofactor">
    <cofactor evidence="1">
        <name>a divalent metal cation</name>
        <dbReference type="ChEBI" id="CHEBI:60240"/>
    </cofactor>
</comment>
<dbReference type="AlphaFoldDB" id="B0WRJ5"/>
<dbReference type="InParanoid" id="B0WRJ5"/>
<dbReference type="eggNOG" id="ENOG502RTIR">
    <property type="taxonomic scope" value="Eukaryota"/>
</dbReference>
<feature type="compositionally biased region" description="Low complexity" evidence="8">
    <location>
        <begin position="142"/>
        <end position="156"/>
    </location>
</feature>
<keyword evidence="4" id="KW-0862">Zinc</keyword>
<dbReference type="GO" id="GO:0008270">
    <property type="term" value="F:zinc ion binding"/>
    <property type="evidence" value="ECO:0007669"/>
    <property type="project" value="UniProtKB-KW"/>
</dbReference>
<evidence type="ECO:0000313" key="10">
    <source>
        <dbReference type="EMBL" id="EDS33393.1"/>
    </source>
</evidence>
<keyword evidence="7" id="KW-0175">Coiled coil</keyword>
<dbReference type="OrthoDB" id="7761696at2759"/>
<evidence type="ECO:0000256" key="7">
    <source>
        <dbReference type="SAM" id="Coils"/>
    </source>
</evidence>
<evidence type="ECO:0000256" key="8">
    <source>
        <dbReference type="SAM" id="MobiDB-lite"/>
    </source>
</evidence>
<keyword evidence="5 6" id="KW-0238">DNA-binding</keyword>
<dbReference type="VEuPathDB" id="VectorBase:CPIJ009781"/>
<dbReference type="Pfam" id="PF13359">
    <property type="entry name" value="DDE_Tnp_4"/>
    <property type="match status" value="1"/>
</dbReference>
<keyword evidence="2" id="KW-0479">Metal-binding</keyword>
<dbReference type="KEGG" id="cqu:CpipJ_CPIJ009781"/>
<evidence type="ECO:0000256" key="6">
    <source>
        <dbReference type="PROSITE-ProRule" id="PRU00309"/>
    </source>
</evidence>
<evidence type="ECO:0000259" key="9">
    <source>
        <dbReference type="PROSITE" id="PS50950"/>
    </source>
</evidence>
<feature type="domain" description="THAP-type" evidence="9">
    <location>
        <begin position="1"/>
        <end position="87"/>
    </location>
</feature>
<evidence type="ECO:0000256" key="3">
    <source>
        <dbReference type="ARBA" id="ARBA00022771"/>
    </source>
</evidence>
<dbReference type="GO" id="GO:0003677">
    <property type="term" value="F:DNA binding"/>
    <property type="evidence" value="ECO:0007669"/>
    <property type="project" value="UniProtKB-UniRule"/>
</dbReference>
<dbReference type="STRING" id="7176.B0WRJ5"/>